<evidence type="ECO:0000313" key="3">
    <source>
        <dbReference type="Proteomes" id="UP000298138"/>
    </source>
</evidence>
<accession>A0A4S2MKN8</accession>
<sequence length="206" mass="23281">MEERRSSSIQNPAWIIDLKLPTLLEYRSETILRTQYGSDGLYKIVFRGFASVRDYGFGKVRVSQVARLQSRDAGTGSTDGMWWRCGVGTWRLWRDKRQANFFPSVAGVAGARMLQPMVDWGFNESEESMAMVGHEIGNLARTVINILCHQVSKRRNMFYSSCPASHEMSSPLPTLWGQSEYELHQHEDETAEDNMPDAPAAISATV</sequence>
<keyword evidence="3" id="KW-1185">Reference proteome</keyword>
<dbReference type="Proteomes" id="UP000298138">
    <property type="component" value="Unassembled WGS sequence"/>
</dbReference>
<dbReference type="InParanoid" id="A0A4S2MKN8"/>
<organism evidence="2 3">
    <name type="scientific">Ascodesmis nigricans</name>
    <dbReference type="NCBI Taxonomy" id="341454"/>
    <lineage>
        <taxon>Eukaryota</taxon>
        <taxon>Fungi</taxon>
        <taxon>Dikarya</taxon>
        <taxon>Ascomycota</taxon>
        <taxon>Pezizomycotina</taxon>
        <taxon>Pezizomycetes</taxon>
        <taxon>Pezizales</taxon>
        <taxon>Ascodesmidaceae</taxon>
        <taxon>Ascodesmis</taxon>
    </lineage>
</organism>
<proteinExistence type="predicted"/>
<evidence type="ECO:0000313" key="2">
    <source>
        <dbReference type="EMBL" id="TGZ77512.1"/>
    </source>
</evidence>
<feature type="region of interest" description="Disordered" evidence="1">
    <location>
        <begin position="187"/>
        <end position="206"/>
    </location>
</feature>
<evidence type="ECO:0000256" key="1">
    <source>
        <dbReference type="SAM" id="MobiDB-lite"/>
    </source>
</evidence>
<gene>
    <name evidence="2" type="ORF">EX30DRAFT_351768</name>
</gene>
<reference evidence="2 3" key="1">
    <citation type="submission" date="2019-04" db="EMBL/GenBank/DDBJ databases">
        <title>Comparative genomics and transcriptomics to analyze fruiting body development in filamentous ascomycetes.</title>
        <authorList>
            <consortium name="DOE Joint Genome Institute"/>
            <person name="Lutkenhaus R."/>
            <person name="Traeger S."/>
            <person name="Breuer J."/>
            <person name="Kuo A."/>
            <person name="Lipzen A."/>
            <person name="Pangilinan J."/>
            <person name="Dilworth D."/>
            <person name="Sandor L."/>
            <person name="Poggeler S."/>
            <person name="Barry K."/>
            <person name="Grigoriev I.V."/>
            <person name="Nowrousian M."/>
        </authorList>
    </citation>
    <scope>NUCLEOTIDE SEQUENCE [LARGE SCALE GENOMIC DNA]</scope>
    <source>
        <strain evidence="2 3">CBS 389.68</strain>
    </source>
</reference>
<dbReference type="EMBL" id="ML220152">
    <property type="protein sequence ID" value="TGZ77512.1"/>
    <property type="molecule type" value="Genomic_DNA"/>
</dbReference>
<protein>
    <submittedName>
        <fullName evidence="2">Uncharacterized protein</fullName>
    </submittedName>
</protein>
<dbReference type="AlphaFoldDB" id="A0A4S2MKN8"/>
<name>A0A4S2MKN8_9PEZI</name>